<dbReference type="PANTHER" id="PTHR14014">
    <property type="entry name" value="TELOMERE REPEATS-BINDING BOUQUET FORMATION PROTEIN 1"/>
    <property type="match status" value="1"/>
</dbReference>
<dbReference type="SUPFAM" id="SSF48371">
    <property type="entry name" value="ARM repeat"/>
    <property type="match status" value="1"/>
</dbReference>
<name>A0A8T2IXC1_9PIPI</name>
<evidence type="ECO:0000313" key="3">
    <source>
        <dbReference type="Proteomes" id="UP000812440"/>
    </source>
</evidence>
<gene>
    <name evidence="2" type="ORF">GDO86_008351</name>
</gene>
<dbReference type="InterPro" id="IPR011989">
    <property type="entry name" value="ARM-like"/>
</dbReference>
<protein>
    <recommendedName>
        <fullName evidence="1">Myb-like domain-containing protein</fullName>
    </recommendedName>
</protein>
<dbReference type="Gene3D" id="1.10.10.60">
    <property type="entry name" value="Homeodomain-like"/>
    <property type="match status" value="1"/>
</dbReference>
<evidence type="ECO:0000259" key="1">
    <source>
        <dbReference type="SMART" id="SM00717"/>
    </source>
</evidence>
<dbReference type="AlphaFoldDB" id="A0A8T2IXC1"/>
<dbReference type="Gene3D" id="1.25.10.10">
    <property type="entry name" value="Leucine-rich Repeat Variant"/>
    <property type="match status" value="1"/>
</dbReference>
<comment type="caution">
    <text evidence="2">The sequence shown here is derived from an EMBL/GenBank/DDBJ whole genome shotgun (WGS) entry which is preliminary data.</text>
</comment>
<dbReference type="SMART" id="SM00717">
    <property type="entry name" value="SANT"/>
    <property type="match status" value="1"/>
</dbReference>
<reference evidence="2" key="1">
    <citation type="thesis" date="2020" institute="ProQuest LLC" country="789 East Eisenhower Parkway, Ann Arbor, MI, USA">
        <title>Comparative Genomics and Chromosome Evolution.</title>
        <authorList>
            <person name="Mudd A.B."/>
        </authorList>
    </citation>
    <scope>NUCLEOTIDE SEQUENCE</scope>
    <source>
        <strain evidence="2">Female2</strain>
        <tissue evidence="2">Blood</tissue>
    </source>
</reference>
<sequence length="501" mass="57192">MRTDLNLLLDCLKCQMNSPKSQKEALFAICSICQKNRNESDYFREIGGLTFVTILAKSTPHAIVKEECFLTMGILAEKSVFCQQTLCTSEIFEDIYSVLAKEESPVKLKRTSLYVFSVLVSNNKILSPYNLDLYDENIHLSYQLWTSVCRGLCACANNPQNDENQELCSSVFPQAKEWLQHSVTPEIVSPVCSLISLIVANNSSTLEYFASVGGLHTLAAVFLQLVSDAHIRIESFKLAVKVTKTIDACIANNFPFSSVLSKYNIVSNLLTLLRLHTLDLEDKLCIVLTLGHATENCEENQYELLKGNGFHFMIQVFTDDSQNEELCNAATFVLQNCRHIRCLAVGTAMNSRNCYKILHDSSYLCNHHMVIIQTEERYKRELKKLLYRTAKTLRVLDTKKWTQKGSNTTSTDKATSVLLSVFLKFYSQSHYENGGLEKNKRRSRRNFSQSEVSYLLDGVQKFSRNWNTILWSYPFLKGRTNVDLSNKYKQLQKEFHPNIPK</sequence>
<dbReference type="OrthoDB" id="608866at2759"/>
<keyword evidence="3" id="KW-1185">Reference proteome</keyword>
<feature type="domain" description="Myb-like" evidence="1">
    <location>
        <begin position="443"/>
        <end position="494"/>
    </location>
</feature>
<accession>A0A8T2IXC1</accession>
<dbReference type="InterPro" id="IPR042359">
    <property type="entry name" value="TERB1"/>
</dbReference>
<dbReference type="GO" id="GO:0007129">
    <property type="term" value="P:homologous chromosome pairing at meiosis"/>
    <property type="evidence" value="ECO:0007669"/>
    <property type="project" value="TreeGrafter"/>
</dbReference>
<dbReference type="SUPFAM" id="SSF46689">
    <property type="entry name" value="Homeodomain-like"/>
    <property type="match status" value="1"/>
</dbReference>
<dbReference type="InterPro" id="IPR009057">
    <property type="entry name" value="Homeodomain-like_sf"/>
</dbReference>
<dbReference type="EMBL" id="JAACNH010000007">
    <property type="protein sequence ID" value="KAG8437605.1"/>
    <property type="molecule type" value="Genomic_DNA"/>
</dbReference>
<dbReference type="GO" id="GO:0070197">
    <property type="term" value="P:meiotic attachment of telomere to nuclear envelope"/>
    <property type="evidence" value="ECO:0007669"/>
    <property type="project" value="InterPro"/>
</dbReference>
<dbReference type="InterPro" id="IPR001005">
    <property type="entry name" value="SANT/Myb"/>
</dbReference>
<dbReference type="Proteomes" id="UP000812440">
    <property type="component" value="Chromosome 4"/>
</dbReference>
<organism evidence="2 3">
    <name type="scientific">Hymenochirus boettgeri</name>
    <name type="common">Congo dwarf clawed frog</name>
    <dbReference type="NCBI Taxonomy" id="247094"/>
    <lineage>
        <taxon>Eukaryota</taxon>
        <taxon>Metazoa</taxon>
        <taxon>Chordata</taxon>
        <taxon>Craniata</taxon>
        <taxon>Vertebrata</taxon>
        <taxon>Euteleostomi</taxon>
        <taxon>Amphibia</taxon>
        <taxon>Batrachia</taxon>
        <taxon>Anura</taxon>
        <taxon>Pipoidea</taxon>
        <taxon>Pipidae</taxon>
        <taxon>Pipinae</taxon>
        <taxon>Hymenochirus</taxon>
    </lineage>
</organism>
<dbReference type="InterPro" id="IPR016024">
    <property type="entry name" value="ARM-type_fold"/>
</dbReference>
<dbReference type="PANTHER" id="PTHR14014:SF0">
    <property type="entry name" value="TELOMERE REPEATS-BINDING BOUQUET FORMATION PROTEIN 1"/>
    <property type="match status" value="1"/>
</dbReference>
<proteinExistence type="predicted"/>
<evidence type="ECO:0000313" key="2">
    <source>
        <dbReference type="EMBL" id="KAG8437605.1"/>
    </source>
</evidence>